<dbReference type="Proteomes" id="UP000000268">
    <property type="component" value="Chromosome"/>
</dbReference>
<dbReference type="InterPro" id="IPR050644">
    <property type="entry name" value="PG_Glycine_Bridge_Synth"/>
</dbReference>
<evidence type="ECO:0000313" key="3">
    <source>
        <dbReference type="Proteomes" id="UP000000268"/>
    </source>
</evidence>
<dbReference type="PANTHER" id="PTHR36174:SF1">
    <property type="entry name" value="LIPID II:GLYCINE GLYCYLTRANSFERASE"/>
    <property type="match status" value="1"/>
</dbReference>
<dbReference type="KEGG" id="amr:AM1_5765"/>
<dbReference type="OrthoDB" id="9773932at2"/>
<proteinExistence type="predicted"/>
<dbReference type="RefSeq" id="WP_012165924.1">
    <property type="nucleotide sequence ID" value="NC_009925.1"/>
</dbReference>
<dbReference type="eggNOG" id="COG2348">
    <property type="taxonomic scope" value="Bacteria"/>
</dbReference>
<reference evidence="2 3" key="1">
    <citation type="journal article" date="2008" name="Proc. Natl. Acad. Sci. U.S.A.">
        <title>Niche adaptation and genome expansion in the chlorophyll d-producing cyanobacterium Acaryochloris marina.</title>
        <authorList>
            <person name="Swingley W.D."/>
            <person name="Chen M."/>
            <person name="Cheung P.C."/>
            <person name="Conrad A.L."/>
            <person name="Dejesa L.C."/>
            <person name="Hao J."/>
            <person name="Honchak B.M."/>
            <person name="Karbach L.E."/>
            <person name="Kurdoglu A."/>
            <person name="Lahiri S."/>
            <person name="Mastrian S.D."/>
            <person name="Miyashita H."/>
            <person name="Page L."/>
            <person name="Ramakrishna P."/>
            <person name="Satoh S."/>
            <person name="Sattley W.M."/>
            <person name="Shimada Y."/>
            <person name="Taylor H.L."/>
            <person name="Tomo T."/>
            <person name="Tsuchiya T."/>
            <person name="Wang Z.T."/>
            <person name="Raymond J."/>
            <person name="Mimuro M."/>
            <person name="Blankenship R.E."/>
            <person name="Touchman J.W."/>
        </authorList>
    </citation>
    <scope>NUCLEOTIDE SEQUENCE [LARGE SCALE GENOMIC DNA]</scope>
    <source>
        <strain evidence="3">MBIC 11017</strain>
    </source>
</reference>
<dbReference type="InterPro" id="IPR038740">
    <property type="entry name" value="BioF2-like_GNAT_dom"/>
</dbReference>
<protein>
    <recommendedName>
        <fullName evidence="1">BioF2-like acetyltransferase domain-containing protein</fullName>
    </recommendedName>
</protein>
<dbReference type="Pfam" id="PF13480">
    <property type="entry name" value="Acetyltransf_6"/>
    <property type="match status" value="1"/>
</dbReference>
<sequence length="345" mass="39491">MDIHLEIHNSDNVNTEELLTLSCNSLMHYTPQYLEFLSRVLINVEVAYLVARYHGELKGLLPLAICNDSNMGTVINSLPFFGSHGGPIVVDRDNSKQINLDLLHAFKELAIERQSRSATLIENPFHPLDDILIAASGGSVVDDRIGQFTRLPQGKSDIEEALFSSIHVKTRNAIRKGQKYGQRILRRTDSPAIEWLQKVHEQSIQALGGIAKPLNIFQTLMDIFDDKARVYIGECDNQPTSGLFVILYGNTVEYFTPVIESEFKNKQLLSSLIFSVMADLTREGYSVWNWGGTWRSQEGVYRFKKRWGAQDYPYRYLNQVMDPDFKFQSKNALVKSFPFFYLFKY</sequence>
<dbReference type="AlphaFoldDB" id="B0BZG5"/>
<dbReference type="PANTHER" id="PTHR36174">
    <property type="entry name" value="LIPID II:GLYCINE GLYCYLTRANSFERASE"/>
    <property type="match status" value="1"/>
</dbReference>
<evidence type="ECO:0000313" key="2">
    <source>
        <dbReference type="EMBL" id="ABW30710.1"/>
    </source>
</evidence>
<gene>
    <name evidence="2" type="ordered locus">AM1_5765</name>
</gene>
<organism evidence="2 3">
    <name type="scientific">Acaryochloris marina (strain MBIC 11017)</name>
    <dbReference type="NCBI Taxonomy" id="329726"/>
    <lineage>
        <taxon>Bacteria</taxon>
        <taxon>Bacillati</taxon>
        <taxon>Cyanobacteriota</taxon>
        <taxon>Cyanophyceae</taxon>
        <taxon>Acaryochloridales</taxon>
        <taxon>Acaryochloridaceae</taxon>
        <taxon>Acaryochloris</taxon>
    </lineage>
</organism>
<evidence type="ECO:0000259" key="1">
    <source>
        <dbReference type="Pfam" id="PF13480"/>
    </source>
</evidence>
<keyword evidence="3" id="KW-1185">Reference proteome</keyword>
<dbReference type="HOGENOM" id="CLU_803209_0_0_3"/>
<feature type="domain" description="BioF2-like acetyltransferase" evidence="1">
    <location>
        <begin position="170"/>
        <end position="305"/>
    </location>
</feature>
<dbReference type="SUPFAM" id="SSF55729">
    <property type="entry name" value="Acyl-CoA N-acyltransferases (Nat)"/>
    <property type="match status" value="1"/>
</dbReference>
<dbReference type="STRING" id="329726.AM1_5765"/>
<dbReference type="Gene3D" id="3.40.630.30">
    <property type="match status" value="1"/>
</dbReference>
<dbReference type="EMBL" id="CP000828">
    <property type="protein sequence ID" value="ABW30710.1"/>
    <property type="molecule type" value="Genomic_DNA"/>
</dbReference>
<accession>B0BZG5</accession>
<dbReference type="InterPro" id="IPR016181">
    <property type="entry name" value="Acyl_CoA_acyltransferase"/>
</dbReference>
<name>B0BZG5_ACAM1</name>